<dbReference type="OrthoDB" id="9770329at2"/>
<evidence type="ECO:0000256" key="1">
    <source>
        <dbReference type="ARBA" id="ARBA00004127"/>
    </source>
</evidence>
<dbReference type="GO" id="GO:0016020">
    <property type="term" value="C:membrane"/>
    <property type="evidence" value="ECO:0007669"/>
    <property type="project" value="GOC"/>
</dbReference>
<keyword evidence="3 7" id="KW-1133">Transmembrane helix</keyword>
<comment type="subcellular location">
    <subcellularLocation>
        <location evidence="1">Endomembrane system</location>
        <topology evidence="1">Multi-pass membrane protein</topology>
    </subcellularLocation>
</comment>
<accession>A0A3D9HP90</accession>
<dbReference type="InterPro" id="IPR051689">
    <property type="entry name" value="Sterol_desaturase/TMEM195"/>
</dbReference>
<evidence type="ECO:0000256" key="2">
    <source>
        <dbReference type="ARBA" id="ARBA00022692"/>
    </source>
</evidence>
<gene>
    <name evidence="9" type="ORF">DFP90_103113</name>
</gene>
<dbReference type="Pfam" id="PF04116">
    <property type="entry name" value="FA_hydroxylase"/>
    <property type="match status" value="1"/>
</dbReference>
<name>A0A3D9HP90_9PROT</name>
<dbReference type="GO" id="GO:0012505">
    <property type="term" value="C:endomembrane system"/>
    <property type="evidence" value="ECO:0007669"/>
    <property type="project" value="UniProtKB-SubCell"/>
</dbReference>
<dbReference type="Proteomes" id="UP000256845">
    <property type="component" value="Unassembled WGS sequence"/>
</dbReference>
<dbReference type="PANTHER" id="PTHR21624">
    <property type="entry name" value="STEROL DESATURASE-RELATED PROTEIN"/>
    <property type="match status" value="1"/>
</dbReference>
<protein>
    <submittedName>
        <fullName evidence="9">Fatty acid hydroxylase family protein</fullName>
    </submittedName>
</protein>
<proteinExistence type="predicted"/>
<evidence type="ECO:0000256" key="5">
    <source>
        <dbReference type="ARBA" id="ARBA00023098"/>
    </source>
</evidence>
<dbReference type="PANTHER" id="PTHR21624:SF1">
    <property type="entry name" value="ALKYLGLYCEROL MONOOXYGENASE"/>
    <property type="match status" value="1"/>
</dbReference>
<keyword evidence="6 7" id="KW-0472">Membrane</keyword>
<dbReference type="GO" id="GO:0008610">
    <property type="term" value="P:lipid biosynthetic process"/>
    <property type="evidence" value="ECO:0007669"/>
    <property type="project" value="InterPro"/>
</dbReference>
<keyword evidence="2 7" id="KW-0812">Transmembrane</keyword>
<keyword evidence="5" id="KW-0443">Lipid metabolism</keyword>
<dbReference type="InterPro" id="IPR006694">
    <property type="entry name" value="Fatty_acid_hydroxylase"/>
</dbReference>
<evidence type="ECO:0000313" key="10">
    <source>
        <dbReference type="Proteomes" id="UP000256845"/>
    </source>
</evidence>
<dbReference type="AlphaFoldDB" id="A0A3D9HP90"/>
<evidence type="ECO:0000256" key="4">
    <source>
        <dbReference type="ARBA" id="ARBA00023002"/>
    </source>
</evidence>
<evidence type="ECO:0000259" key="8">
    <source>
        <dbReference type="Pfam" id="PF04116"/>
    </source>
</evidence>
<evidence type="ECO:0000256" key="6">
    <source>
        <dbReference type="ARBA" id="ARBA00023136"/>
    </source>
</evidence>
<dbReference type="GO" id="GO:0006643">
    <property type="term" value="P:membrane lipid metabolic process"/>
    <property type="evidence" value="ECO:0007669"/>
    <property type="project" value="TreeGrafter"/>
</dbReference>
<comment type="caution">
    <text evidence="9">The sequence shown here is derived from an EMBL/GenBank/DDBJ whole genome shotgun (WGS) entry which is preliminary data.</text>
</comment>
<evidence type="ECO:0000256" key="7">
    <source>
        <dbReference type="SAM" id="Phobius"/>
    </source>
</evidence>
<evidence type="ECO:0000313" key="9">
    <source>
        <dbReference type="EMBL" id="RED51313.1"/>
    </source>
</evidence>
<keyword evidence="4" id="KW-0560">Oxidoreductase</keyword>
<feature type="domain" description="Fatty acid hydroxylase" evidence="8">
    <location>
        <begin position="89"/>
        <end position="221"/>
    </location>
</feature>
<organism evidence="9 10">
    <name type="scientific">Aestuariispira insulae</name>
    <dbReference type="NCBI Taxonomy" id="1461337"/>
    <lineage>
        <taxon>Bacteria</taxon>
        <taxon>Pseudomonadati</taxon>
        <taxon>Pseudomonadota</taxon>
        <taxon>Alphaproteobacteria</taxon>
        <taxon>Rhodospirillales</taxon>
        <taxon>Kiloniellaceae</taxon>
        <taxon>Aestuariispira</taxon>
    </lineage>
</organism>
<dbReference type="GO" id="GO:0050479">
    <property type="term" value="F:glyceryl-ether monooxygenase activity"/>
    <property type="evidence" value="ECO:0007669"/>
    <property type="project" value="TreeGrafter"/>
</dbReference>
<dbReference type="EMBL" id="QRDW01000003">
    <property type="protein sequence ID" value="RED51313.1"/>
    <property type="molecule type" value="Genomic_DNA"/>
</dbReference>
<evidence type="ECO:0000256" key="3">
    <source>
        <dbReference type="ARBA" id="ARBA00022989"/>
    </source>
</evidence>
<sequence length="293" mass="33204">MQPSFESWMYQLETVDLTIAAAILSIELVRDLLTRRISWNGLGDILASLSTQIPFFLVSSLTVGGAILLYYTLWYVTPVHLPNNIWTIAAAILVADFAYYWEHRAAHRVRIFWFSHAVHHSAPKMNVAVAYRFGPFEPLMSVPFHAPMVLLGFDPLLVIFAELMVLSYQTWLHTELIGKLGFLDRIFNTPSNHRVHHGSNDAYLDKNYGGILILWDRLFGTYAAEEEKVVYGLTTQIETVNPIKVWFSELPGLWRDLIRARTAGDVAGYLFRPPGWEPSGEKGQGKNVTIPNG</sequence>
<keyword evidence="10" id="KW-1185">Reference proteome</keyword>
<feature type="transmembrane region" description="Helical" evidence="7">
    <location>
        <begin position="85"/>
        <end position="101"/>
    </location>
</feature>
<dbReference type="RefSeq" id="WP_115936215.1">
    <property type="nucleotide sequence ID" value="NZ_QRDW01000003.1"/>
</dbReference>
<reference evidence="9 10" key="1">
    <citation type="submission" date="2018-07" db="EMBL/GenBank/DDBJ databases">
        <title>Genomic Encyclopedia of Type Strains, Phase III (KMG-III): the genomes of soil and plant-associated and newly described type strains.</title>
        <authorList>
            <person name="Whitman W."/>
        </authorList>
    </citation>
    <scope>NUCLEOTIDE SEQUENCE [LARGE SCALE GENOMIC DNA]</scope>
    <source>
        <strain evidence="9 10">CECT 8488</strain>
    </source>
</reference>
<feature type="transmembrane region" description="Helical" evidence="7">
    <location>
        <begin position="53"/>
        <end position="73"/>
    </location>
</feature>
<dbReference type="GO" id="GO:0005506">
    <property type="term" value="F:iron ion binding"/>
    <property type="evidence" value="ECO:0007669"/>
    <property type="project" value="InterPro"/>
</dbReference>